<organism evidence="3 4">
    <name type="scientific">Roseomonas populi</name>
    <dbReference type="NCBI Taxonomy" id="3121582"/>
    <lineage>
        <taxon>Bacteria</taxon>
        <taxon>Pseudomonadati</taxon>
        <taxon>Pseudomonadota</taxon>
        <taxon>Alphaproteobacteria</taxon>
        <taxon>Acetobacterales</taxon>
        <taxon>Roseomonadaceae</taxon>
        <taxon>Roseomonas</taxon>
    </lineage>
</organism>
<dbReference type="CDD" id="cd13399">
    <property type="entry name" value="Slt35-like"/>
    <property type="match status" value="1"/>
</dbReference>
<dbReference type="Proteomes" id="UP001524642">
    <property type="component" value="Unassembled WGS sequence"/>
</dbReference>
<evidence type="ECO:0000313" key="3">
    <source>
        <dbReference type="EMBL" id="MCR0981419.1"/>
    </source>
</evidence>
<evidence type="ECO:0000259" key="2">
    <source>
        <dbReference type="Pfam" id="PF13406"/>
    </source>
</evidence>
<feature type="chain" id="PRO_5045091850" evidence="1">
    <location>
        <begin position="24"/>
        <end position="324"/>
    </location>
</feature>
<dbReference type="RefSeq" id="WP_257715087.1">
    <property type="nucleotide sequence ID" value="NZ_JANJOU010000002.1"/>
</dbReference>
<dbReference type="NCBIfam" id="TIGR02283">
    <property type="entry name" value="MltB_2"/>
    <property type="match status" value="1"/>
</dbReference>
<feature type="signal peptide" evidence="1">
    <location>
        <begin position="1"/>
        <end position="23"/>
    </location>
</feature>
<keyword evidence="1" id="KW-0732">Signal</keyword>
<dbReference type="PANTHER" id="PTHR30163:SF8">
    <property type="entry name" value="LYTIC MUREIN TRANSGLYCOSYLASE"/>
    <property type="match status" value="1"/>
</dbReference>
<comment type="caution">
    <text evidence="3">The sequence shown here is derived from an EMBL/GenBank/DDBJ whole genome shotgun (WGS) entry which is preliminary data.</text>
</comment>
<keyword evidence="4" id="KW-1185">Reference proteome</keyword>
<proteinExistence type="predicted"/>
<sequence>MNRPGRRSVLALPLLALAVPARAQQIGWDAFLDGLRADARRAGISNNTIQRALGNIRPIDRVIELDRRQPEGTMTWERYRELIVSQTRIDNGRRAFAENRALLQSLEDRFRVPARVMVAIWGMETSYGTNMGSFNVVNALATLVWDGRRERTMRPQLMAALRIIDAGNIAPEGMRGSWSGAMGHPQFMPQSYEQYAVDADGDGRKDIWNSKADALGSIGNYLSRFGWRMDERWGREVVLPASFDPYSATPDRSLPLRDWARQGLTNADGTPIQPSDMTAAVVVPGAKEGNAQAFLVYRNWSVIRRYNNSVYYATAVGMLSDRVA</sequence>
<evidence type="ECO:0000256" key="1">
    <source>
        <dbReference type="SAM" id="SignalP"/>
    </source>
</evidence>
<reference evidence="3 4" key="1">
    <citation type="submission" date="2022-06" db="EMBL/GenBank/DDBJ databases">
        <title>Roseomonas CN29.</title>
        <authorList>
            <person name="Cheng Y."/>
            <person name="He X."/>
        </authorList>
    </citation>
    <scope>NUCLEOTIDE SEQUENCE [LARGE SCALE GENOMIC DNA]</scope>
    <source>
        <strain evidence="3 4">CN29</strain>
    </source>
</reference>
<gene>
    <name evidence="3" type="ORF">NRP21_05080</name>
</gene>
<dbReference type="PANTHER" id="PTHR30163">
    <property type="entry name" value="MEMBRANE-BOUND LYTIC MUREIN TRANSGLYCOSYLASE B"/>
    <property type="match status" value="1"/>
</dbReference>
<feature type="domain" description="Transglycosylase SLT" evidence="2">
    <location>
        <begin position="29"/>
        <end position="321"/>
    </location>
</feature>
<dbReference type="Pfam" id="PF13406">
    <property type="entry name" value="SLT_2"/>
    <property type="match status" value="1"/>
</dbReference>
<accession>A0ABT1X010</accession>
<dbReference type="InterPro" id="IPR023346">
    <property type="entry name" value="Lysozyme-like_dom_sf"/>
</dbReference>
<evidence type="ECO:0000313" key="4">
    <source>
        <dbReference type="Proteomes" id="UP001524642"/>
    </source>
</evidence>
<dbReference type="SUPFAM" id="SSF53955">
    <property type="entry name" value="Lysozyme-like"/>
    <property type="match status" value="1"/>
</dbReference>
<dbReference type="InterPro" id="IPR031304">
    <property type="entry name" value="SLT_2"/>
</dbReference>
<dbReference type="Gene3D" id="1.10.8.350">
    <property type="entry name" value="Bacterial muramidase"/>
    <property type="match status" value="1"/>
</dbReference>
<dbReference type="InterPro" id="IPR043426">
    <property type="entry name" value="MltB-like"/>
</dbReference>
<name>A0ABT1X010_9PROT</name>
<dbReference type="InterPro" id="IPR011970">
    <property type="entry name" value="MltB_2"/>
</dbReference>
<protein>
    <submittedName>
        <fullName evidence="3">Lytic murein transglycosylase</fullName>
    </submittedName>
</protein>
<dbReference type="EMBL" id="JANJOU010000002">
    <property type="protein sequence ID" value="MCR0981419.1"/>
    <property type="molecule type" value="Genomic_DNA"/>
</dbReference>
<dbReference type="Gene3D" id="1.10.530.10">
    <property type="match status" value="1"/>
</dbReference>